<feature type="region of interest" description="Disordered" evidence="1">
    <location>
        <begin position="1"/>
        <end position="20"/>
    </location>
</feature>
<reference evidence="2 3" key="1">
    <citation type="submission" date="2019-04" db="EMBL/GenBank/DDBJ databases">
        <authorList>
            <person name="Gao M."/>
            <person name="Bai C."/>
            <person name="Tong Y."/>
            <person name="Xu X."/>
        </authorList>
    </citation>
    <scope>NUCLEOTIDE SEQUENCE [LARGE SCALE GENOMIC DNA]</scope>
    <source>
        <strain evidence="2 3">Vibrio alginolyticus VA1</strain>
    </source>
</reference>
<feature type="compositionally biased region" description="Basic and acidic residues" evidence="1">
    <location>
        <begin position="98"/>
        <end position="122"/>
    </location>
</feature>
<dbReference type="KEGG" id="vg:55616141"/>
<keyword evidence="3" id="KW-1185">Reference proteome</keyword>
<name>A0A4Y5TVA2_9CAUD</name>
<evidence type="ECO:0000313" key="2">
    <source>
        <dbReference type="EMBL" id="QDB73304.1"/>
    </source>
</evidence>
<dbReference type="RefSeq" id="YP_009845778.1">
    <property type="nucleotide sequence ID" value="NC_048765.1"/>
</dbReference>
<dbReference type="EMBL" id="MK795384">
    <property type="protein sequence ID" value="QDB73304.1"/>
    <property type="molecule type" value="Genomic_DNA"/>
</dbReference>
<accession>A0A4Y5TVA2</accession>
<evidence type="ECO:0000256" key="1">
    <source>
        <dbReference type="SAM" id="MobiDB-lite"/>
    </source>
</evidence>
<organism evidence="2 3">
    <name type="scientific">Vibrio phage VAP7</name>
    <dbReference type="NCBI Taxonomy" id="2584487"/>
    <lineage>
        <taxon>Viruses</taxon>
        <taxon>Duplodnaviria</taxon>
        <taxon>Heunggongvirae</taxon>
        <taxon>Uroviricota</taxon>
        <taxon>Caudoviricetes</taxon>
        <taxon>Pantevenvirales</taxon>
        <taxon>Ackermannviridae</taxon>
        <taxon>Vapseptimavirus</taxon>
        <taxon>Vapseptimavirus VAP7</taxon>
    </lineage>
</organism>
<dbReference type="GeneID" id="55616141"/>
<feature type="region of interest" description="Disordered" evidence="1">
    <location>
        <begin position="90"/>
        <end position="130"/>
    </location>
</feature>
<dbReference type="Proteomes" id="UP000318470">
    <property type="component" value="Segment"/>
</dbReference>
<proteinExistence type="predicted"/>
<evidence type="ECO:0000313" key="3">
    <source>
        <dbReference type="Proteomes" id="UP000318470"/>
    </source>
</evidence>
<sequence length="130" mass="15164">MAIEQALQFELPKQGTPRRKEYDERIETIESTMLQIKCNQEYLKEALAEIKKEFGIPPKYIRKVVGGKVSATFNKQTQESEMLEELYNETYGMNESETGTHRDADSIREELARQEQEDRQLDAEEQETGE</sequence>
<protein>
    <submittedName>
        <fullName evidence="2">Pseudaminic acid synthase</fullName>
    </submittedName>
</protein>